<dbReference type="Gene3D" id="3.30.980.10">
    <property type="entry name" value="Threonyl-trna Synthetase, Chain A, domain 2"/>
    <property type="match status" value="1"/>
</dbReference>
<dbReference type="OrthoDB" id="11392at2157"/>
<accession>Q0W0A4</accession>
<dbReference type="InterPro" id="IPR012947">
    <property type="entry name" value="tRNA_SAD"/>
</dbReference>
<evidence type="ECO:0000256" key="1">
    <source>
        <dbReference type="ARBA" id="ARBA00001947"/>
    </source>
</evidence>
<dbReference type="SUPFAM" id="SSF50447">
    <property type="entry name" value="Translation proteins"/>
    <property type="match status" value="1"/>
</dbReference>
<dbReference type="GO" id="GO:0004813">
    <property type="term" value="F:alanine-tRNA ligase activity"/>
    <property type="evidence" value="ECO:0007669"/>
    <property type="project" value="InterPro"/>
</dbReference>
<keyword evidence="7" id="KW-1185">Reference proteome</keyword>
<gene>
    <name evidence="6" type="ORF">RRC497</name>
</gene>
<dbReference type="GO" id="GO:0046872">
    <property type="term" value="F:metal ion binding"/>
    <property type="evidence" value="ECO:0007669"/>
    <property type="project" value="UniProtKB-KW"/>
</dbReference>
<feature type="domain" description="Alanyl-transfer RNA synthetases family profile" evidence="5">
    <location>
        <begin position="1"/>
        <end position="236"/>
    </location>
</feature>
<dbReference type="InterPro" id="IPR003156">
    <property type="entry name" value="DHHA1_dom"/>
</dbReference>
<dbReference type="STRING" id="351160.RRC497"/>
<reference evidence="6 7" key="1">
    <citation type="journal article" date="2006" name="Science">
        <title>Genome of rice cluster I archaea -- the key methane producers in the rice rhizosphere.</title>
        <authorList>
            <person name="Erkel C."/>
            <person name="Kube M."/>
            <person name="Reinhardt R."/>
            <person name="Liesack W."/>
        </authorList>
    </citation>
    <scope>NUCLEOTIDE SEQUENCE [LARGE SCALE GENOMIC DNA]</scope>
    <source>
        <strain evidence="7">DSM 22066 / NBRC 105507 / MRE50</strain>
    </source>
</reference>
<sequence>MARLLYYESPRTTEWQTEVVNVLNKDGKYHVVLAETNFYPEGGGQPADRGTIAGIPVEHVYEEGGEVYHVLAFAPAEKTVACKLDWARRFDLMQQHSGQHLLSAVMYNNHGWETGSLHMSEEGLSVDVLTPDVTPEALKEIEDAANEVVTRDLEIKTHIVTPEEAKKYPNRKIPPTAGTIRIVEISSHDFSPCCGTHVARTGEIGIIKITGTQKMKDSMRLFFKCGGRALRDYQAKQEIITKLSQLFKADQGKLLSRIEAHEAEARAHWKELTELKDKLLKIEAGNLARSASTPVIRVAYEDKSFNDLMSLSKYLLQAGDFIMILASVPEKRLLFARSKKFDVDCGKLMKEHLAAFNGKGGGKPEFANAGFSSVEDLQRFEAFLADKITY</sequence>
<dbReference type="InterPro" id="IPR018165">
    <property type="entry name" value="Ala-tRNA-synth_IIc_core"/>
</dbReference>
<keyword evidence="4" id="KW-0862">Zinc</keyword>
<dbReference type="EMBL" id="AM114193">
    <property type="protein sequence ID" value="CAJ38189.1"/>
    <property type="molecule type" value="Genomic_DNA"/>
</dbReference>
<dbReference type="PROSITE" id="PS50860">
    <property type="entry name" value="AA_TRNA_LIGASE_II_ALA"/>
    <property type="match status" value="1"/>
</dbReference>
<dbReference type="GO" id="GO:0005524">
    <property type="term" value="F:ATP binding"/>
    <property type="evidence" value="ECO:0007669"/>
    <property type="project" value="InterPro"/>
</dbReference>
<dbReference type="PANTHER" id="PTHR43462">
    <property type="entry name" value="ALANYL-TRNA EDITING PROTEIN"/>
    <property type="match status" value="1"/>
</dbReference>
<dbReference type="GO" id="GO:0003676">
    <property type="term" value="F:nucleic acid binding"/>
    <property type="evidence" value="ECO:0007669"/>
    <property type="project" value="InterPro"/>
</dbReference>
<evidence type="ECO:0000256" key="4">
    <source>
        <dbReference type="ARBA" id="ARBA00022833"/>
    </source>
</evidence>
<evidence type="ECO:0000259" key="5">
    <source>
        <dbReference type="PROSITE" id="PS50860"/>
    </source>
</evidence>
<protein>
    <submittedName>
        <fullName evidence="6">Alanyl-tRNS synthetase-related protein</fullName>
    </submittedName>
</protein>
<dbReference type="GeneID" id="5145661"/>
<organism evidence="6 7">
    <name type="scientific">Methanocella arvoryzae (strain DSM 22066 / NBRC 105507 / MRE50)</name>
    <dbReference type="NCBI Taxonomy" id="351160"/>
    <lineage>
        <taxon>Archaea</taxon>
        <taxon>Methanobacteriati</taxon>
        <taxon>Methanobacteriota</taxon>
        <taxon>Stenosarchaea group</taxon>
        <taxon>Methanomicrobia</taxon>
        <taxon>Methanocellales</taxon>
        <taxon>Methanocellaceae</taxon>
        <taxon>Methanocella</taxon>
    </lineage>
</organism>
<comment type="cofactor">
    <cofactor evidence="1">
        <name>Zn(2+)</name>
        <dbReference type="ChEBI" id="CHEBI:29105"/>
    </cofactor>
</comment>
<dbReference type="GO" id="GO:0002161">
    <property type="term" value="F:aminoacyl-tRNA deacylase activity"/>
    <property type="evidence" value="ECO:0007669"/>
    <property type="project" value="UniProtKB-ARBA"/>
</dbReference>
<proteinExistence type="predicted"/>
<dbReference type="GO" id="GO:0006419">
    <property type="term" value="P:alanyl-tRNA aminoacylation"/>
    <property type="evidence" value="ECO:0007669"/>
    <property type="project" value="InterPro"/>
</dbReference>
<evidence type="ECO:0000256" key="3">
    <source>
        <dbReference type="ARBA" id="ARBA00022723"/>
    </source>
</evidence>
<dbReference type="PANTHER" id="PTHR43462:SF1">
    <property type="entry name" value="ALANYL-TRNA EDITING PROTEIN AARSD1"/>
    <property type="match status" value="1"/>
</dbReference>
<dbReference type="GO" id="GO:0005737">
    <property type="term" value="C:cytoplasm"/>
    <property type="evidence" value="ECO:0007669"/>
    <property type="project" value="UniProtKB-SubCell"/>
</dbReference>
<dbReference type="Gene3D" id="3.10.310.40">
    <property type="match status" value="1"/>
</dbReference>
<dbReference type="PATRIC" id="fig|351160.9.peg.83"/>
<dbReference type="Gene3D" id="2.40.30.130">
    <property type="match status" value="1"/>
</dbReference>
<keyword evidence="3" id="KW-0479">Metal-binding</keyword>
<dbReference type="KEGG" id="rci:RRC497"/>
<dbReference type="SMART" id="SM00863">
    <property type="entry name" value="tRNA_SAD"/>
    <property type="match status" value="1"/>
</dbReference>
<dbReference type="InterPro" id="IPR018163">
    <property type="entry name" value="Thr/Ala-tRNA-synth_IIc_edit"/>
</dbReference>
<evidence type="ECO:0000313" key="6">
    <source>
        <dbReference type="EMBL" id="CAJ38189.1"/>
    </source>
</evidence>
<evidence type="ECO:0000256" key="2">
    <source>
        <dbReference type="ARBA" id="ARBA00004496"/>
    </source>
</evidence>
<dbReference type="Proteomes" id="UP000000663">
    <property type="component" value="Chromosome"/>
</dbReference>
<comment type="subcellular location">
    <subcellularLocation>
        <location evidence="2">Cytoplasm</location>
    </subcellularLocation>
</comment>
<dbReference type="SUPFAM" id="SSF55186">
    <property type="entry name" value="ThrRS/AlaRS common domain"/>
    <property type="match status" value="1"/>
</dbReference>
<dbReference type="InterPro" id="IPR051335">
    <property type="entry name" value="Alanyl-tRNA_Editing_Enzymes"/>
</dbReference>
<dbReference type="InterPro" id="IPR009000">
    <property type="entry name" value="Transl_B-barrel_sf"/>
</dbReference>
<dbReference type="RefSeq" id="WP_012034404.1">
    <property type="nucleotide sequence ID" value="NC_009464.1"/>
</dbReference>
<dbReference type="Pfam" id="PF07973">
    <property type="entry name" value="tRNA_SAD"/>
    <property type="match status" value="1"/>
</dbReference>
<dbReference type="Pfam" id="PF02272">
    <property type="entry name" value="DHHA1"/>
    <property type="match status" value="1"/>
</dbReference>
<dbReference type="AlphaFoldDB" id="Q0W0A4"/>
<dbReference type="eggNOG" id="arCOG01254">
    <property type="taxonomic scope" value="Archaea"/>
</dbReference>
<name>Q0W0A4_METAR</name>
<evidence type="ECO:0000313" key="7">
    <source>
        <dbReference type="Proteomes" id="UP000000663"/>
    </source>
</evidence>